<proteinExistence type="predicted"/>
<evidence type="ECO:0000256" key="2">
    <source>
        <dbReference type="SAM" id="SignalP"/>
    </source>
</evidence>
<dbReference type="STRING" id="504486.SAMN05660703_1686"/>
<feature type="signal peptide" evidence="2">
    <location>
        <begin position="1"/>
        <end position="21"/>
    </location>
</feature>
<dbReference type="OrthoDB" id="5381604at2"/>
<reference evidence="3 4" key="1">
    <citation type="submission" date="2017-04" db="EMBL/GenBank/DDBJ databases">
        <authorList>
            <person name="Afonso C.L."/>
            <person name="Miller P.J."/>
            <person name="Scott M.A."/>
            <person name="Spackman E."/>
            <person name="Goraichik I."/>
            <person name="Dimitrov K.M."/>
            <person name="Suarez D.L."/>
            <person name="Swayne D.E."/>
        </authorList>
    </citation>
    <scope>NUCLEOTIDE SEQUENCE [LARGE SCALE GENOMIC DNA]</scope>
    <source>
        <strain evidence="3 4">DSM 21164</strain>
    </source>
</reference>
<keyword evidence="4" id="KW-1185">Reference proteome</keyword>
<keyword evidence="2" id="KW-0732">Signal</keyword>
<feature type="region of interest" description="Disordered" evidence="1">
    <location>
        <begin position="24"/>
        <end position="57"/>
    </location>
</feature>
<evidence type="ECO:0000256" key="1">
    <source>
        <dbReference type="SAM" id="MobiDB-lite"/>
    </source>
</evidence>
<dbReference type="Proteomes" id="UP000192360">
    <property type="component" value="Unassembled WGS sequence"/>
</dbReference>
<feature type="compositionally biased region" description="Polar residues" evidence="1">
    <location>
        <begin position="24"/>
        <end position="35"/>
    </location>
</feature>
<name>A0A1W2A0N5_9FLAO</name>
<feature type="compositionally biased region" description="Acidic residues" evidence="1">
    <location>
        <begin position="36"/>
        <end position="57"/>
    </location>
</feature>
<dbReference type="RefSeq" id="WP_159447288.1">
    <property type="nucleotide sequence ID" value="NZ_FWXO01000002.1"/>
</dbReference>
<dbReference type="PROSITE" id="PS51257">
    <property type="entry name" value="PROKAR_LIPOPROTEIN"/>
    <property type="match status" value="1"/>
</dbReference>
<dbReference type="AlphaFoldDB" id="A0A1W2A0N5"/>
<gene>
    <name evidence="3" type="ORF">SAMN05660703_1686</name>
</gene>
<evidence type="ECO:0000313" key="4">
    <source>
        <dbReference type="Proteomes" id="UP000192360"/>
    </source>
</evidence>
<sequence length="57" mass="6098">MKKLVLVLVLIAGNISLISCTSDVSSNNDNLYETISETEGDDGDIEKDPDAEPGDEN</sequence>
<accession>A0A1W2A0N5</accession>
<protein>
    <submittedName>
        <fullName evidence="3">Uncharacterized protein</fullName>
    </submittedName>
</protein>
<evidence type="ECO:0000313" key="3">
    <source>
        <dbReference type="EMBL" id="SMC53961.1"/>
    </source>
</evidence>
<organism evidence="3 4">
    <name type="scientific">Cellulophaga tyrosinoxydans</name>
    <dbReference type="NCBI Taxonomy" id="504486"/>
    <lineage>
        <taxon>Bacteria</taxon>
        <taxon>Pseudomonadati</taxon>
        <taxon>Bacteroidota</taxon>
        <taxon>Flavobacteriia</taxon>
        <taxon>Flavobacteriales</taxon>
        <taxon>Flavobacteriaceae</taxon>
        <taxon>Cellulophaga</taxon>
    </lineage>
</organism>
<dbReference type="EMBL" id="FWXO01000002">
    <property type="protein sequence ID" value="SMC53961.1"/>
    <property type="molecule type" value="Genomic_DNA"/>
</dbReference>
<feature type="chain" id="PRO_5012190433" evidence="2">
    <location>
        <begin position="22"/>
        <end position="57"/>
    </location>
</feature>